<gene>
    <name evidence="1" type="ORF">AB0I48_22755</name>
</gene>
<dbReference type="Proteomes" id="UP001551695">
    <property type="component" value="Unassembled WGS sequence"/>
</dbReference>
<accession>A0ABV3FY91</accession>
<organism evidence="1 2">
    <name type="scientific">Nocardia aurea</name>
    <dbReference type="NCBI Taxonomy" id="2144174"/>
    <lineage>
        <taxon>Bacteria</taxon>
        <taxon>Bacillati</taxon>
        <taxon>Actinomycetota</taxon>
        <taxon>Actinomycetes</taxon>
        <taxon>Mycobacteriales</taxon>
        <taxon>Nocardiaceae</taxon>
        <taxon>Nocardia</taxon>
    </lineage>
</organism>
<name>A0ABV3FY91_9NOCA</name>
<keyword evidence="2" id="KW-1185">Reference proteome</keyword>
<evidence type="ECO:0000313" key="2">
    <source>
        <dbReference type="Proteomes" id="UP001551695"/>
    </source>
</evidence>
<dbReference type="RefSeq" id="WP_357786257.1">
    <property type="nucleotide sequence ID" value="NZ_JBFAKC010000010.1"/>
</dbReference>
<dbReference type="Pfam" id="PF13814">
    <property type="entry name" value="Replic_Relax"/>
    <property type="match status" value="1"/>
</dbReference>
<sequence length="266" mass="29907">MGAALSERDWAILRSVDQHRFLTVRQLHDLHFNELSPVSGLRISQRALARLRQWRVLGTLERRIGGLRAGSSGLVHYVDVIGDKLLRTETGRPVRRRYTAPSRTFLDHTLAVAESHIGLITAHLHGKLEVLRSEVETAAWRTYQGIGGALLTLRPDLYMETAGSVGGEMVSTWFLERDMGSESIPTLVKKSREYASYRSTGIEQEHSGGSFPLIVWCMTATRAATAEQRRSDLRSRIERDARLPAELFRIISPNQLIELVQRGGDL</sequence>
<proteinExistence type="predicted"/>
<comment type="caution">
    <text evidence="1">The sequence shown here is derived from an EMBL/GenBank/DDBJ whole genome shotgun (WGS) entry which is preliminary data.</text>
</comment>
<dbReference type="EMBL" id="JBFAKC010000010">
    <property type="protein sequence ID" value="MEV0710389.1"/>
    <property type="molecule type" value="Genomic_DNA"/>
</dbReference>
<evidence type="ECO:0000313" key="1">
    <source>
        <dbReference type="EMBL" id="MEV0710389.1"/>
    </source>
</evidence>
<dbReference type="InterPro" id="IPR025855">
    <property type="entry name" value="Replic_Relax"/>
</dbReference>
<reference evidence="1 2" key="1">
    <citation type="submission" date="2024-06" db="EMBL/GenBank/DDBJ databases">
        <title>The Natural Products Discovery Center: Release of the First 8490 Sequenced Strains for Exploring Actinobacteria Biosynthetic Diversity.</title>
        <authorList>
            <person name="Kalkreuter E."/>
            <person name="Kautsar S.A."/>
            <person name="Yang D."/>
            <person name="Bader C.D."/>
            <person name="Teijaro C.N."/>
            <person name="Fluegel L."/>
            <person name="Davis C.M."/>
            <person name="Simpson J.R."/>
            <person name="Lauterbach L."/>
            <person name="Steele A.D."/>
            <person name="Gui C."/>
            <person name="Meng S."/>
            <person name="Li G."/>
            <person name="Viehrig K."/>
            <person name="Ye F."/>
            <person name="Su P."/>
            <person name="Kiefer A.F."/>
            <person name="Nichols A."/>
            <person name="Cepeda A.J."/>
            <person name="Yan W."/>
            <person name="Fan B."/>
            <person name="Jiang Y."/>
            <person name="Adhikari A."/>
            <person name="Zheng C.-J."/>
            <person name="Schuster L."/>
            <person name="Cowan T.M."/>
            <person name="Smanski M.J."/>
            <person name="Chevrette M.G."/>
            <person name="De Carvalho L.P.S."/>
            <person name="Shen B."/>
        </authorList>
    </citation>
    <scope>NUCLEOTIDE SEQUENCE [LARGE SCALE GENOMIC DNA]</scope>
    <source>
        <strain evidence="1 2">NPDC050403</strain>
    </source>
</reference>
<protein>
    <submittedName>
        <fullName evidence="1">Replication-relaxation family protein</fullName>
    </submittedName>
</protein>